<evidence type="ECO:0000313" key="2">
    <source>
        <dbReference type="Proteomes" id="UP000616151"/>
    </source>
</evidence>
<proteinExistence type="predicted"/>
<comment type="caution">
    <text evidence="1">The sequence shown here is derived from an EMBL/GenBank/DDBJ whole genome shotgun (WGS) entry which is preliminary data.</text>
</comment>
<organism evidence="1 2">
    <name type="scientific">Taklimakanibacter albus</name>
    <dbReference type="NCBI Taxonomy" id="2800327"/>
    <lineage>
        <taxon>Bacteria</taxon>
        <taxon>Pseudomonadati</taxon>
        <taxon>Pseudomonadota</taxon>
        <taxon>Alphaproteobacteria</taxon>
        <taxon>Hyphomicrobiales</taxon>
        <taxon>Aestuariivirgaceae</taxon>
        <taxon>Taklimakanibacter</taxon>
    </lineage>
</organism>
<sequence>MSSETTTDSAPTAPAASVPWLGYVFAALGAALFSSKAIFIKLAYLERADAAMMLALRMVMSLPFFLAIGLYALYLHRRAGRPYPSPRFVALAALNGFIGYYVAAYLDFAGLIYITAQLERLVLFTYPVFVMFLGWLFFKGRITMNGLIGAAITYSGLAVIFSRGLSADGWTTLIGTVLVLGAALTFALYQLLAKNLITAMGSTLFTAIAMSAASIACVIHYLLVSHGTGPSVSWHYLGLVAGCAFFATVLPSFLINAGLGRTSPQATSMISTISPLITIFLAVIFLGEEFTFTDAIGTALIILGVGFYAWSDARAAKAPPES</sequence>
<dbReference type="EMBL" id="JAENHL010000007">
    <property type="protein sequence ID" value="MBK1867447.1"/>
    <property type="molecule type" value="Genomic_DNA"/>
</dbReference>
<protein>
    <submittedName>
        <fullName evidence="1">DMT family transporter</fullName>
    </submittedName>
</protein>
<reference evidence="1" key="1">
    <citation type="submission" date="2021-01" db="EMBL/GenBank/DDBJ databases">
        <authorList>
            <person name="Sun Q."/>
        </authorList>
    </citation>
    <scope>NUCLEOTIDE SEQUENCE</scope>
    <source>
        <strain evidence="1">YIM B02566</strain>
    </source>
</reference>
<keyword evidence="2" id="KW-1185">Reference proteome</keyword>
<dbReference type="Proteomes" id="UP000616151">
    <property type="component" value="Unassembled WGS sequence"/>
</dbReference>
<gene>
    <name evidence="1" type="ORF">JHL16_13910</name>
</gene>
<name>A0ACC5R463_9HYPH</name>
<accession>A0ACC5R463</accession>
<evidence type="ECO:0000313" key="1">
    <source>
        <dbReference type="EMBL" id="MBK1867447.1"/>
    </source>
</evidence>